<feature type="non-terminal residue" evidence="1">
    <location>
        <position position="83"/>
    </location>
</feature>
<sequence length="83" mass="9671">MSRVLSIFRSSSSNRSSTLTGVPAMPKRSMTAEKLSREQDRRFEEAWAKGDWPDWVRNGEYMTERKTLLEMGYPKDRVVEALE</sequence>
<name>A0ACC1M5G1_9FUNG</name>
<keyword evidence="2" id="KW-1185">Reference proteome</keyword>
<reference evidence="1" key="1">
    <citation type="submission" date="2022-07" db="EMBL/GenBank/DDBJ databases">
        <title>Phylogenomic reconstructions and comparative analyses of Kickxellomycotina fungi.</title>
        <authorList>
            <person name="Reynolds N.K."/>
            <person name="Stajich J.E."/>
            <person name="Barry K."/>
            <person name="Grigoriev I.V."/>
            <person name="Crous P."/>
            <person name="Smith M.E."/>
        </authorList>
    </citation>
    <scope>NUCLEOTIDE SEQUENCE</scope>
    <source>
        <strain evidence="1">CBS 190363</strain>
    </source>
</reference>
<gene>
    <name evidence="1" type="ORF">IWW38_001992</name>
</gene>
<protein>
    <submittedName>
        <fullName evidence="1">Uncharacterized protein</fullName>
    </submittedName>
</protein>
<evidence type="ECO:0000313" key="2">
    <source>
        <dbReference type="Proteomes" id="UP001139981"/>
    </source>
</evidence>
<evidence type="ECO:0000313" key="1">
    <source>
        <dbReference type="EMBL" id="KAJ2896542.1"/>
    </source>
</evidence>
<dbReference type="Proteomes" id="UP001139981">
    <property type="component" value="Unassembled WGS sequence"/>
</dbReference>
<accession>A0ACC1M5G1</accession>
<proteinExistence type="predicted"/>
<comment type="caution">
    <text evidence="1">The sequence shown here is derived from an EMBL/GenBank/DDBJ whole genome shotgun (WGS) entry which is preliminary data.</text>
</comment>
<dbReference type="EMBL" id="JANBVB010000187">
    <property type="protein sequence ID" value="KAJ2896542.1"/>
    <property type="molecule type" value="Genomic_DNA"/>
</dbReference>
<organism evidence="1 2">
    <name type="scientific">Coemansia aciculifera</name>
    <dbReference type="NCBI Taxonomy" id="417176"/>
    <lineage>
        <taxon>Eukaryota</taxon>
        <taxon>Fungi</taxon>
        <taxon>Fungi incertae sedis</taxon>
        <taxon>Zoopagomycota</taxon>
        <taxon>Kickxellomycotina</taxon>
        <taxon>Kickxellomycetes</taxon>
        <taxon>Kickxellales</taxon>
        <taxon>Kickxellaceae</taxon>
        <taxon>Coemansia</taxon>
    </lineage>
</organism>